<dbReference type="PANTHER" id="PTHR43384:SF6">
    <property type="entry name" value="SEPTUM SITE-DETERMINING PROTEIN MIND HOMOLOG, CHLOROPLASTIC"/>
    <property type="match status" value="1"/>
</dbReference>
<evidence type="ECO:0000256" key="3">
    <source>
        <dbReference type="SAM" id="MobiDB-lite"/>
    </source>
</evidence>
<keyword evidence="4" id="KW-0969">Cilium</keyword>
<dbReference type="SUPFAM" id="SSF52540">
    <property type="entry name" value="P-loop containing nucleoside triphosphate hydrolases"/>
    <property type="match status" value="1"/>
</dbReference>
<protein>
    <submittedName>
        <fullName evidence="4">MinD-like ATPase involved in chromosome partitioning or flagellar assembly</fullName>
    </submittedName>
</protein>
<name>A0A3N4YX98_9MICO</name>
<dbReference type="RefSeq" id="WP_211338688.1">
    <property type="nucleotide sequence ID" value="NZ_RKRA01000001.1"/>
</dbReference>
<evidence type="ECO:0000256" key="2">
    <source>
        <dbReference type="ARBA" id="ARBA00022840"/>
    </source>
</evidence>
<evidence type="ECO:0000256" key="1">
    <source>
        <dbReference type="ARBA" id="ARBA00022741"/>
    </source>
</evidence>
<dbReference type="GO" id="GO:0051782">
    <property type="term" value="P:negative regulation of cell division"/>
    <property type="evidence" value="ECO:0007669"/>
    <property type="project" value="TreeGrafter"/>
</dbReference>
<dbReference type="PANTHER" id="PTHR43384">
    <property type="entry name" value="SEPTUM SITE-DETERMINING PROTEIN MIND HOMOLOG, CHLOROPLASTIC-RELATED"/>
    <property type="match status" value="1"/>
</dbReference>
<keyword evidence="4" id="KW-0282">Flagellum</keyword>
<dbReference type="InterPro" id="IPR050625">
    <property type="entry name" value="ParA/MinD_ATPase"/>
</dbReference>
<keyword evidence="4" id="KW-0966">Cell projection</keyword>
<keyword evidence="1" id="KW-0547">Nucleotide-binding</keyword>
<comment type="caution">
    <text evidence="4">The sequence shown here is derived from an EMBL/GenBank/DDBJ whole genome shotgun (WGS) entry which is preliminary data.</text>
</comment>
<keyword evidence="5" id="KW-1185">Reference proteome</keyword>
<dbReference type="GO" id="GO:0016887">
    <property type="term" value="F:ATP hydrolysis activity"/>
    <property type="evidence" value="ECO:0007669"/>
    <property type="project" value="TreeGrafter"/>
</dbReference>
<dbReference type="AlphaFoldDB" id="A0A3N4YX98"/>
<dbReference type="EMBL" id="RKRA01000001">
    <property type="protein sequence ID" value="RPF25839.1"/>
    <property type="molecule type" value="Genomic_DNA"/>
</dbReference>
<evidence type="ECO:0000313" key="4">
    <source>
        <dbReference type="EMBL" id="RPF25839.1"/>
    </source>
</evidence>
<gene>
    <name evidence="4" type="ORF">EDD32_0252</name>
</gene>
<accession>A0A3N4YX98</accession>
<dbReference type="GO" id="GO:0005524">
    <property type="term" value="F:ATP binding"/>
    <property type="evidence" value="ECO:0007669"/>
    <property type="project" value="UniProtKB-KW"/>
</dbReference>
<dbReference type="InterPro" id="IPR027417">
    <property type="entry name" value="P-loop_NTPase"/>
</dbReference>
<proteinExistence type="predicted"/>
<dbReference type="Gene3D" id="3.40.50.300">
    <property type="entry name" value="P-loop containing nucleotide triphosphate hydrolases"/>
    <property type="match status" value="1"/>
</dbReference>
<reference evidence="4 5" key="1">
    <citation type="submission" date="2018-11" db="EMBL/GenBank/DDBJ databases">
        <title>Sequencing the genomes of 1000 actinobacteria strains.</title>
        <authorList>
            <person name="Klenk H.-P."/>
        </authorList>
    </citation>
    <scope>NUCLEOTIDE SEQUENCE [LARGE SCALE GENOMIC DNA]</scope>
    <source>
        <strain evidence="4 5">DSM 14418</strain>
    </source>
</reference>
<dbReference type="GO" id="GO:0009898">
    <property type="term" value="C:cytoplasmic side of plasma membrane"/>
    <property type="evidence" value="ECO:0007669"/>
    <property type="project" value="TreeGrafter"/>
</dbReference>
<keyword evidence="2" id="KW-0067">ATP-binding</keyword>
<organism evidence="4 5">
    <name type="scientific">Georgenia muralis</name>
    <dbReference type="NCBI Taxonomy" id="154117"/>
    <lineage>
        <taxon>Bacteria</taxon>
        <taxon>Bacillati</taxon>
        <taxon>Actinomycetota</taxon>
        <taxon>Actinomycetes</taxon>
        <taxon>Micrococcales</taxon>
        <taxon>Bogoriellaceae</taxon>
        <taxon>Georgenia</taxon>
    </lineage>
</organism>
<sequence>MIGVLVALTGPEETDVVRRLDAPGSGTRVVRRCADVPEVLAAAVAGLGELAVLAADLPGVDRPAVTGLRAAGVDCILVAAPEELERCAALGATEVVTSTDALVAAVLDRTVRGRGSGGAPDGHGTGDAPSAAPPGGGTVHATGARARERPDPEPDGAVGTEVGTPGRASPPPVDSPLAVPDVRPPGRLVAVWGPPGAPGRTTVAVSLAAELALLGRSALLVDADTEAPSVTQTLGLLDDSSAVAAVARHASHGRLDAPTLLSLCPRVEPGMRVLTGLTRADRWRELPAAALDVLWEVAREIADVTVVDLGPGLDEAAGADQTYGPRRHQAATSALGAADVVVVVGSGEPVGMRRLVMALGQLTEAGVQPPERVVVVNRLRASAAGPAPDEAVQEALARFGGVTDAVIVPDDRPATDRALLQGRTLAEVAPSSAARLALEQLARRLAGESRPRPRARFGLLRMARSR</sequence>
<evidence type="ECO:0000313" key="5">
    <source>
        <dbReference type="Proteomes" id="UP000280726"/>
    </source>
</evidence>
<dbReference type="GO" id="GO:0005829">
    <property type="term" value="C:cytosol"/>
    <property type="evidence" value="ECO:0007669"/>
    <property type="project" value="TreeGrafter"/>
</dbReference>
<feature type="compositionally biased region" description="Gly residues" evidence="3">
    <location>
        <begin position="114"/>
        <end position="125"/>
    </location>
</feature>
<feature type="region of interest" description="Disordered" evidence="3">
    <location>
        <begin position="113"/>
        <end position="181"/>
    </location>
</feature>
<dbReference type="Proteomes" id="UP000280726">
    <property type="component" value="Unassembled WGS sequence"/>
</dbReference>